<reference evidence="3 4" key="1">
    <citation type="journal article" date="2010" name="Nature">
        <title>The genome of a songbird.</title>
        <authorList>
            <person name="Warren W.C."/>
            <person name="Clayton D.F."/>
            <person name="Ellegren H."/>
            <person name="Arnold A.P."/>
            <person name="Hillier L.W."/>
            <person name="Kunstner A."/>
            <person name="Searle S."/>
            <person name="White S."/>
            <person name="Vilella A.J."/>
            <person name="Fairley S."/>
            <person name="Heger A."/>
            <person name="Kong L."/>
            <person name="Ponting C.P."/>
            <person name="Jarvis E.D."/>
            <person name="Mello C.V."/>
            <person name="Minx P."/>
            <person name="Lovell P."/>
            <person name="Velho T.A."/>
            <person name="Ferris M."/>
            <person name="Balakrishnan C.N."/>
            <person name="Sinha S."/>
            <person name="Blatti C."/>
            <person name="London S.E."/>
            <person name="Li Y."/>
            <person name="Lin Y.C."/>
            <person name="George J."/>
            <person name="Sweedler J."/>
            <person name="Southey B."/>
            <person name="Gunaratne P."/>
            <person name="Watson M."/>
            <person name="Nam K."/>
            <person name="Backstrom N."/>
            <person name="Smeds L."/>
            <person name="Nabholz B."/>
            <person name="Itoh Y."/>
            <person name="Whitney O."/>
            <person name="Pfenning A.R."/>
            <person name="Howard J."/>
            <person name="Volker M."/>
            <person name="Skinner B.M."/>
            <person name="Griffin D.K."/>
            <person name="Ye L."/>
            <person name="McLaren W.M."/>
            <person name="Flicek P."/>
            <person name="Quesada V."/>
            <person name="Velasco G."/>
            <person name="Lopez-Otin C."/>
            <person name="Puente X.S."/>
            <person name="Olender T."/>
            <person name="Lancet D."/>
            <person name="Smit A.F."/>
            <person name="Hubley R."/>
            <person name="Konkel M.K."/>
            <person name="Walker J.A."/>
            <person name="Batzer M.A."/>
            <person name="Gu W."/>
            <person name="Pollock D.D."/>
            <person name="Chen L."/>
            <person name="Cheng Z."/>
            <person name="Eichler E.E."/>
            <person name="Stapley J."/>
            <person name="Slate J."/>
            <person name="Ekblom R."/>
            <person name="Birkhead T."/>
            <person name="Burke T."/>
            <person name="Burt D."/>
            <person name="Scharff C."/>
            <person name="Adam I."/>
            <person name="Richard H."/>
            <person name="Sultan M."/>
            <person name="Soldatov A."/>
            <person name="Lehrach H."/>
            <person name="Edwards S.V."/>
            <person name="Yang S.P."/>
            <person name="Li X."/>
            <person name="Graves T."/>
            <person name="Fulton L."/>
            <person name="Nelson J."/>
            <person name="Chinwalla A."/>
            <person name="Hou S."/>
            <person name="Mardis E.R."/>
            <person name="Wilson R.K."/>
        </authorList>
    </citation>
    <scope>NUCLEOTIDE SEQUENCE [LARGE SCALE GENOMIC DNA]</scope>
</reference>
<dbReference type="InParanoid" id="A0A674HLG1"/>
<dbReference type="SUPFAM" id="SSF56436">
    <property type="entry name" value="C-type lectin-like"/>
    <property type="match status" value="1"/>
</dbReference>
<feature type="domain" description="C-type lectin" evidence="2">
    <location>
        <begin position="309"/>
        <end position="423"/>
    </location>
</feature>
<dbReference type="Ensembl" id="ENSTGUT00000028824.1">
    <property type="protein sequence ID" value="ENSTGUP00000035081.1"/>
    <property type="gene ID" value="ENSTGUG00000001818.2"/>
</dbReference>
<gene>
    <name evidence="3" type="primary">LOC100219422</name>
</gene>
<dbReference type="Gene3D" id="3.10.100.10">
    <property type="entry name" value="Mannose-Binding Protein A, subunit A"/>
    <property type="match status" value="1"/>
</dbReference>
<feature type="coiled-coil region" evidence="1">
    <location>
        <begin position="220"/>
        <end position="289"/>
    </location>
</feature>
<protein>
    <submittedName>
        <fullName evidence="3">B-cell differentiation antigen CD72</fullName>
    </submittedName>
</protein>
<proteinExistence type="predicted"/>
<name>A0A674HLG1_TAEGU</name>
<dbReference type="GeneTree" id="ENSGT00390000003668"/>
<reference evidence="3" key="3">
    <citation type="submission" date="2025-09" db="UniProtKB">
        <authorList>
            <consortium name="Ensembl"/>
        </authorList>
    </citation>
    <scope>IDENTIFICATION</scope>
</reference>
<dbReference type="PANTHER" id="PTHR15028:SF6">
    <property type="entry name" value="B-CELL DIFFERENTIATION ANTIGEN CD72"/>
    <property type="match status" value="1"/>
</dbReference>
<dbReference type="GO" id="GO:0004888">
    <property type="term" value="F:transmembrane signaling receptor activity"/>
    <property type="evidence" value="ECO:0007669"/>
    <property type="project" value="InterPro"/>
</dbReference>
<sequence>MVLGKAGKLMKQDHHLRNWKGSWGNNVGLGKATPSDDSERKAGGKALILILKESSTFPESLLHEGLPSTAKSARTLADSPTAMRLSTGCCWEQEPRVAGTHLCSSAVDLVQQQTSCTDGPWRTEESPSYGKQTLEAFGMNEAESPFENMQPALAGQDEDGAEPNLGCWSRRWCIPVGLLVTCLLLVATVALGACYWQVTRSLQDSSREHMAEQGRLSQELRVQEQSLEHTQLELARAREELQRAWHEGNISQLQLDRLNMELRRVTGVLSRTEREVQDVQGRLNNSESTVALLRSCTAIDCCPSGWLLYRGKCLFISSEKKTWEDSRDECEKTYSQLLVTKSWSRWTVPTFLKNADVPYWIGLQKGSFPWYDYGWLEEEDPEGEGASEAWFWVDGSLYERPWQSKSNGTCAIISRGSIKPAQCTGPSDLHLWICEKAAGPSLPFK</sequence>
<dbReference type="Pfam" id="PF00059">
    <property type="entry name" value="Lectin_C"/>
    <property type="match status" value="1"/>
</dbReference>
<evidence type="ECO:0000313" key="4">
    <source>
        <dbReference type="Proteomes" id="UP000007754"/>
    </source>
</evidence>
<dbReference type="AlphaFoldDB" id="A0A674HLG1"/>
<dbReference type="InterPro" id="IPR039689">
    <property type="entry name" value="CD72"/>
</dbReference>
<evidence type="ECO:0000313" key="3">
    <source>
        <dbReference type="Ensembl" id="ENSTGUP00000035081.1"/>
    </source>
</evidence>
<dbReference type="GO" id="GO:0005886">
    <property type="term" value="C:plasma membrane"/>
    <property type="evidence" value="ECO:0007669"/>
    <property type="project" value="InterPro"/>
</dbReference>
<dbReference type="SMART" id="SM00034">
    <property type="entry name" value="CLECT"/>
    <property type="match status" value="1"/>
</dbReference>
<organism evidence="3 4">
    <name type="scientific">Taeniopygia guttata</name>
    <name type="common">Zebra finch</name>
    <name type="synonym">Poephila guttata</name>
    <dbReference type="NCBI Taxonomy" id="59729"/>
    <lineage>
        <taxon>Eukaryota</taxon>
        <taxon>Metazoa</taxon>
        <taxon>Chordata</taxon>
        <taxon>Craniata</taxon>
        <taxon>Vertebrata</taxon>
        <taxon>Euteleostomi</taxon>
        <taxon>Archelosauria</taxon>
        <taxon>Archosauria</taxon>
        <taxon>Dinosauria</taxon>
        <taxon>Saurischia</taxon>
        <taxon>Theropoda</taxon>
        <taxon>Coelurosauria</taxon>
        <taxon>Aves</taxon>
        <taxon>Neognathae</taxon>
        <taxon>Neoaves</taxon>
        <taxon>Telluraves</taxon>
        <taxon>Australaves</taxon>
        <taxon>Passeriformes</taxon>
        <taxon>Passeroidea</taxon>
        <taxon>Estrildidae</taxon>
        <taxon>Estrildinae</taxon>
        <taxon>Taeniopygia</taxon>
    </lineage>
</organism>
<evidence type="ECO:0000256" key="1">
    <source>
        <dbReference type="SAM" id="Coils"/>
    </source>
</evidence>
<dbReference type="Proteomes" id="UP000007754">
    <property type="component" value="Chromosome Z"/>
</dbReference>
<accession>A0A674HLG1</accession>
<dbReference type="InterPro" id="IPR001304">
    <property type="entry name" value="C-type_lectin-like"/>
</dbReference>
<dbReference type="PANTHER" id="PTHR15028">
    <property type="entry name" value="CD72-RELATED"/>
    <property type="match status" value="1"/>
</dbReference>
<dbReference type="InterPro" id="IPR016187">
    <property type="entry name" value="CTDL_fold"/>
</dbReference>
<reference evidence="3" key="2">
    <citation type="submission" date="2025-08" db="UniProtKB">
        <authorList>
            <consortium name="Ensembl"/>
        </authorList>
    </citation>
    <scope>IDENTIFICATION</scope>
</reference>
<keyword evidence="4" id="KW-1185">Reference proteome</keyword>
<dbReference type="PROSITE" id="PS50041">
    <property type="entry name" value="C_TYPE_LECTIN_2"/>
    <property type="match status" value="1"/>
</dbReference>
<keyword evidence="1" id="KW-0175">Coiled coil</keyword>
<evidence type="ECO:0000259" key="2">
    <source>
        <dbReference type="PROSITE" id="PS50041"/>
    </source>
</evidence>
<dbReference type="InterPro" id="IPR016186">
    <property type="entry name" value="C-type_lectin-like/link_sf"/>
</dbReference>